<dbReference type="GO" id="GO:0016226">
    <property type="term" value="P:iron-sulfur cluster assembly"/>
    <property type="evidence" value="ECO:0007669"/>
    <property type="project" value="InterPro"/>
</dbReference>
<dbReference type="Gene3D" id="3.90.1010.10">
    <property type="match status" value="1"/>
</dbReference>
<protein>
    <submittedName>
        <fullName evidence="2">NifU-like protein</fullName>
    </submittedName>
</protein>
<reference evidence="2" key="1">
    <citation type="submission" date="2019-03" db="EMBL/GenBank/DDBJ databases">
        <authorList>
            <person name="Hao L."/>
        </authorList>
    </citation>
    <scope>NUCLEOTIDE SEQUENCE</scope>
</reference>
<dbReference type="CDD" id="cd06664">
    <property type="entry name" value="IscU_like"/>
    <property type="match status" value="1"/>
</dbReference>
<evidence type="ECO:0000259" key="1">
    <source>
        <dbReference type="Pfam" id="PF01592"/>
    </source>
</evidence>
<dbReference type="EMBL" id="CAADRN010000156">
    <property type="protein sequence ID" value="VFU14009.1"/>
    <property type="molecule type" value="Genomic_DNA"/>
</dbReference>
<dbReference type="SUPFAM" id="SSF82649">
    <property type="entry name" value="SufE/NifU"/>
    <property type="match status" value="1"/>
</dbReference>
<dbReference type="PANTHER" id="PTHR10093">
    <property type="entry name" value="IRON-SULFUR CLUSTER ASSEMBLY ENZYME NIFU HOMOLOG"/>
    <property type="match status" value="1"/>
</dbReference>
<evidence type="ECO:0000313" key="2">
    <source>
        <dbReference type="EMBL" id="VFU14009.1"/>
    </source>
</evidence>
<dbReference type="GO" id="GO:0005506">
    <property type="term" value="F:iron ion binding"/>
    <property type="evidence" value="ECO:0007669"/>
    <property type="project" value="InterPro"/>
</dbReference>
<name>A0A485LZ38_9ZZZZ</name>
<proteinExistence type="predicted"/>
<dbReference type="Pfam" id="PF01592">
    <property type="entry name" value="NifU_N"/>
    <property type="match status" value="1"/>
</dbReference>
<gene>
    <name evidence="2" type="primary">nifU</name>
    <name evidence="2" type="ORF">SCFA_2390002</name>
</gene>
<dbReference type="InterPro" id="IPR002871">
    <property type="entry name" value="NIF_FeS_clus_asmbl_NifU_N"/>
</dbReference>
<feature type="domain" description="NIF system FeS cluster assembly NifU N-terminal" evidence="1">
    <location>
        <begin position="15"/>
        <end position="127"/>
    </location>
</feature>
<dbReference type="AlphaFoldDB" id="A0A485LZ38"/>
<sequence length="137" mass="15163">MDEQVGKKHVLNNIAVEHAENPRNLGNTPNADGFSQEFGEEGDSMAIWVNVKDSRIDRATFWTDGCGAYIACGSMLTELAKSQTIEEASRIEPQDLINALEGLPDGHLHVANLAVHTLREALKDYQLTRNYLNKAVQ</sequence>
<dbReference type="GO" id="GO:0051536">
    <property type="term" value="F:iron-sulfur cluster binding"/>
    <property type="evidence" value="ECO:0007669"/>
    <property type="project" value="InterPro"/>
</dbReference>
<organism evidence="2">
    <name type="scientific">anaerobic digester metagenome</name>
    <dbReference type="NCBI Taxonomy" id="1263854"/>
    <lineage>
        <taxon>unclassified sequences</taxon>
        <taxon>metagenomes</taxon>
        <taxon>ecological metagenomes</taxon>
    </lineage>
</organism>
<accession>A0A485LZ38</accession>